<proteinExistence type="predicted"/>
<dbReference type="AlphaFoldDB" id="A0AAV3R9Y9"/>
<evidence type="ECO:0000313" key="2">
    <source>
        <dbReference type="Proteomes" id="UP001454036"/>
    </source>
</evidence>
<dbReference type="EMBL" id="BAABME010007916">
    <property type="protein sequence ID" value="GAA0172011.1"/>
    <property type="molecule type" value="Genomic_DNA"/>
</dbReference>
<dbReference type="Proteomes" id="UP001454036">
    <property type="component" value="Unassembled WGS sequence"/>
</dbReference>
<evidence type="ECO:0000313" key="1">
    <source>
        <dbReference type="EMBL" id="GAA0172011.1"/>
    </source>
</evidence>
<reference evidence="1 2" key="1">
    <citation type="submission" date="2024-01" db="EMBL/GenBank/DDBJ databases">
        <title>The complete chloroplast genome sequence of Lithospermum erythrorhizon: insights into the phylogenetic relationship among Boraginaceae species and the maternal lineages of purple gromwells.</title>
        <authorList>
            <person name="Okada T."/>
            <person name="Watanabe K."/>
        </authorList>
    </citation>
    <scope>NUCLEOTIDE SEQUENCE [LARGE SCALE GENOMIC DNA]</scope>
</reference>
<accession>A0AAV3R9Y9</accession>
<gene>
    <name evidence="1" type="ORF">LIER_25921</name>
</gene>
<name>A0AAV3R9Y9_LITER</name>
<organism evidence="1 2">
    <name type="scientific">Lithospermum erythrorhizon</name>
    <name type="common">Purple gromwell</name>
    <name type="synonym">Lithospermum officinale var. erythrorhizon</name>
    <dbReference type="NCBI Taxonomy" id="34254"/>
    <lineage>
        <taxon>Eukaryota</taxon>
        <taxon>Viridiplantae</taxon>
        <taxon>Streptophyta</taxon>
        <taxon>Embryophyta</taxon>
        <taxon>Tracheophyta</taxon>
        <taxon>Spermatophyta</taxon>
        <taxon>Magnoliopsida</taxon>
        <taxon>eudicotyledons</taxon>
        <taxon>Gunneridae</taxon>
        <taxon>Pentapetalae</taxon>
        <taxon>asterids</taxon>
        <taxon>lamiids</taxon>
        <taxon>Boraginales</taxon>
        <taxon>Boraginaceae</taxon>
        <taxon>Boraginoideae</taxon>
        <taxon>Lithospermeae</taxon>
        <taxon>Lithospermum</taxon>
    </lineage>
</organism>
<comment type="caution">
    <text evidence="1">The sequence shown here is derived from an EMBL/GenBank/DDBJ whole genome shotgun (WGS) entry which is preliminary data.</text>
</comment>
<sequence>MSPPLLAAPIQGKPLILYIEAQEQSRGALLARENGEGLASSIAYPGKKVSILVCEKWVVPPIFEPQEYEEENEEEVMTITMADDVPDDWRHIFSTGGYQTT</sequence>
<keyword evidence="2" id="KW-1185">Reference proteome</keyword>
<protein>
    <submittedName>
        <fullName evidence="1">Uncharacterized protein</fullName>
    </submittedName>
</protein>